<feature type="domain" description="CusB-like barrel-sandwich hybrid" evidence="4">
    <location>
        <begin position="72"/>
        <end position="196"/>
    </location>
</feature>
<dbReference type="InterPro" id="IPR058790">
    <property type="entry name" value="BSH_CusB"/>
</dbReference>
<feature type="domain" description="Multidrug resistance protein MdtA-like C-terminal permuted SH3" evidence="6">
    <location>
        <begin position="281"/>
        <end position="340"/>
    </location>
</feature>
<dbReference type="Pfam" id="PF25954">
    <property type="entry name" value="Beta-barrel_RND_2"/>
    <property type="match status" value="1"/>
</dbReference>
<dbReference type="GO" id="GO:0030288">
    <property type="term" value="C:outer membrane-bounded periplasmic space"/>
    <property type="evidence" value="ECO:0007669"/>
    <property type="project" value="TreeGrafter"/>
</dbReference>
<dbReference type="InterPro" id="IPR006143">
    <property type="entry name" value="RND_pump_MFP"/>
</dbReference>
<keyword evidence="8" id="KW-1185">Reference proteome</keyword>
<evidence type="ECO:0000256" key="2">
    <source>
        <dbReference type="ARBA" id="ARBA00022448"/>
    </source>
</evidence>
<dbReference type="Proteomes" id="UP000308181">
    <property type="component" value="Unassembled WGS sequence"/>
</dbReference>
<organism evidence="7 8">
    <name type="scientific">Pedobacter cryophilus</name>
    <dbReference type="NCBI Taxonomy" id="2571271"/>
    <lineage>
        <taxon>Bacteria</taxon>
        <taxon>Pseudomonadati</taxon>
        <taxon>Bacteroidota</taxon>
        <taxon>Sphingobacteriia</taxon>
        <taxon>Sphingobacteriales</taxon>
        <taxon>Sphingobacteriaceae</taxon>
        <taxon>Pedobacter</taxon>
    </lineage>
</organism>
<name>A0A4U1C417_9SPHI</name>
<keyword evidence="2" id="KW-0813">Transport</keyword>
<dbReference type="GO" id="GO:0060003">
    <property type="term" value="P:copper ion export"/>
    <property type="evidence" value="ECO:0007669"/>
    <property type="project" value="TreeGrafter"/>
</dbReference>
<dbReference type="Gene3D" id="2.40.50.100">
    <property type="match status" value="1"/>
</dbReference>
<dbReference type="SUPFAM" id="SSF111369">
    <property type="entry name" value="HlyD-like secretion proteins"/>
    <property type="match status" value="1"/>
</dbReference>
<dbReference type="InterPro" id="IPR058792">
    <property type="entry name" value="Beta-barrel_RND_2"/>
</dbReference>
<protein>
    <submittedName>
        <fullName evidence="7">Efflux RND transporter periplasmic adaptor subunit</fullName>
    </submittedName>
</protein>
<feature type="domain" description="CusB-like beta-barrel" evidence="5">
    <location>
        <begin position="200"/>
        <end position="274"/>
    </location>
</feature>
<dbReference type="GO" id="GO:0046914">
    <property type="term" value="F:transition metal ion binding"/>
    <property type="evidence" value="ECO:0007669"/>
    <property type="project" value="TreeGrafter"/>
</dbReference>
<dbReference type="PANTHER" id="PTHR30097">
    <property type="entry name" value="CATION EFFLUX SYSTEM PROTEIN CUSB"/>
    <property type="match status" value="1"/>
</dbReference>
<dbReference type="NCBIfam" id="TIGR01730">
    <property type="entry name" value="RND_mfp"/>
    <property type="match status" value="1"/>
</dbReference>
<evidence type="ECO:0000313" key="7">
    <source>
        <dbReference type="EMBL" id="TKB97964.1"/>
    </source>
</evidence>
<evidence type="ECO:0000313" key="8">
    <source>
        <dbReference type="Proteomes" id="UP000308181"/>
    </source>
</evidence>
<dbReference type="Gene3D" id="2.40.30.170">
    <property type="match status" value="1"/>
</dbReference>
<evidence type="ECO:0000256" key="1">
    <source>
        <dbReference type="ARBA" id="ARBA00009477"/>
    </source>
</evidence>
<dbReference type="InterPro" id="IPR045800">
    <property type="entry name" value="HMBD"/>
</dbReference>
<comment type="similarity">
    <text evidence="1">Belongs to the membrane fusion protein (MFP) (TC 8.A.1) family.</text>
</comment>
<evidence type="ECO:0000259" key="5">
    <source>
        <dbReference type="Pfam" id="PF25954"/>
    </source>
</evidence>
<dbReference type="PANTHER" id="PTHR30097:SF4">
    <property type="entry name" value="SLR6042 PROTEIN"/>
    <property type="match status" value="1"/>
</dbReference>
<dbReference type="FunFam" id="2.40.30.170:FF:000010">
    <property type="entry name" value="Efflux RND transporter periplasmic adaptor subunit"/>
    <property type="match status" value="1"/>
</dbReference>
<dbReference type="OrthoDB" id="9806939at2"/>
<sequence length="360" mass="39927">MHPQIVEDHPATCPICGMDLVKVNAQGKSKGLMLSDAQIKLANIKTQKIGGSNFENAKLINARLVINPLNTAIVSSKFAGRVDQLFYQEAGVKINKGQPIYKIYSEELLTLQKDYILNIKQQKAFPQENIYGNLLSASKNKLKLYGYSENQINKLSVNQQTNPYITVFAPIGGVISEINISEGQYVAEGSPVFKIENLNQLWVEADIYPSEIADVKIGQSINISVLGYENEPIKSKIEFISPQLESNSQIITIRTNINNLGNKFQPGMQANLSLPYFSKNNIISLPNDAVLRDEKGNYIWVKTGNNTFEIRMIEIGSENEKFVIVKSGIKNGDEVVITGAYLLSSELILKKGGIAELELN</sequence>
<dbReference type="Pfam" id="PF25967">
    <property type="entry name" value="RND-MFP_C"/>
    <property type="match status" value="1"/>
</dbReference>
<dbReference type="GO" id="GO:0022857">
    <property type="term" value="F:transmembrane transporter activity"/>
    <property type="evidence" value="ECO:0007669"/>
    <property type="project" value="InterPro"/>
</dbReference>
<dbReference type="Gene3D" id="2.40.420.20">
    <property type="match status" value="1"/>
</dbReference>
<proteinExistence type="inferred from homology"/>
<comment type="caution">
    <text evidence="7">The sequence shown here is derived from an EMBL/GenBank/DDBJ whole genome shotgun (WGS) entry which is preliminary data.</text>
</comment>
<dbReference type="EMBL" id="SWBP01000003">
    <property type="protein sequence ID" value="TKB97964.1"/>
    <property type="molecule type" value="Genomic_DNA"/>
</dbReference>
<dbReference type="InterPro" id="IPR051909">
    <property type="entry name" value="MFP_Cation_Efflux"/>
</dbReference>
<gene>
    <name evidence="7" type="ORF">FA046_11255</name>
</gene>
<reference evidence="7 8" key="1">
    <citation type="submission" date="2019-04" db="EMBL/GenBank/DDBJ databases">
        <title>Pedobacter sp. AR-3-17 sp. nov., isolated from Arctic soil.</title>
        <authorList>
            <person name="Dahal R.H."/>
            <person name="Kim D.-U."/>
        </authorList>
    </citation>
    <scope>NUCLEOTIDE SEQUENCE [LARGE SCALE GENOMIC DNA]</scope>
    <source>
        <strain evidence="7 8">AR-3-17</strain>
    </source>
</reference>
<evidence type="ECO:0000259" key="4">
    <source>
        <dbReference type="Pfam" id="PF25919"/>
    </source>
</evidence>
<evidence type="ECO:0000259" key="6">
    <source>
        <dbReference type="Pfam" id="PF25967"/>
    </source>
</evidence>
<dbReference type="GO" id="GO:0015679">
    <property type="term" value="P:plasma membrane copper ion transport"/>
    <property type="evidence" value="ECO:0007669"/>
    <property type="project" value="TreeGrafter"/>
</dbReference>
<dbReference type="GO" id="GO:0016020">
    <property type="term" value="C:membrane"/>
    <property type="evidence" value="ECO:0007669"/>
    <property type="project" value="InterPro"/>
</dbReference>
<dbReference type="Pfam" id="PF19335">
    <property type="entry name" value="HMBD"/>
    <property type="match status" value="1"/>
</dbReference>
<evidence type="ECO:0000259" key="3">
    <source>
        <dbReference type="Pfam" id="PF19335"/>
    </source>
</evidence>
<accession>A0A4U1C417</accession>
<dbReference type="Pfam" id="PF25919">
    <property type="entry name" value="BSH_CusB"/>
    <property type="match status" value="1"/>
</dbReference>
<dbReference type="InterPro" id="IPR058627">
    <property type="entry name" value="MdtA-like_C"/>
</dbReference>
<feature type="domain" description="Heavy metal binding" evidence="3">
    <location>
        <begin position="1"/>
        <end position="23"/>
    </location>
</feature>
<dbReference type="AlphaFoldDB" id="A0A4U1C417"/>